<evidence type="ECO:0000313" key="1">
    <source>
        <dbReference type="EMBL" id="WLR41828.1"/>
    </source>
</evidence>
<dbReference type="EMBL" id="CP129013">
    <property type="protein sequence ID" value="WLR41828.1"/>
    <property type="molecule type" value="Genomic_DNA"/>
</dbReference>
<protein>
    <submittedName>
        <fullName evidence="1">Uncharacterized protein</fullName>
    </submittedName>
</protein>
<gene>
    <name evidence="1" type="ORF">LC087_13385</name>
</gene>
<proteinExistence type="predicted"/>
<name>A0ABY9JSW2_9BACI</name>
<accession>A0ABY9JSW2</accession>
<evidence type="ECO:0000313" key="2">
    <source>
        <dbReference type="Proteomes" id="UP001197974"/>
    </source>
</evidence>
<reference evidence="1 2" key="1">
    <citation type="submission" date="2023-06" db="EMBL/GenBank/DDBJ databases">
        <title>Five Gram-positive bacteria isolated from mangrove sediments in Shenzhen, Guangdong, China.</title>
        <authorList>
            <person name="Yu S."/>
            <person name="Zheng W."/>
            <person name="Huang Y."/>
        </authorList>
    </citation>
    <scope>NUCLEOTIDE SEQUENCE [LARGE SCALE GENOMIC DNA]</scope>
    <source>
        <strain evidence="1 2">SaN35-3</strain>
    </source>
</reference>
<dbReference type="Proteomes" id="UP001197974">
    <property type="component" value="Chromosome"/>
</dbReference>
<sequence length="55" mass="6492">MNEKGPFHIKLEANQKQRIQINELIDISDIPIHFIESGSMDIHFKLKEGEYIRIL</sequence>
<keyword evidence="2" id="KW-1185">Reference proteome</keyword>
<organism evidence="1 2">
    <name type="scientific">Bacillus carboniphilus</name>
    <dbReference type="NCBI Taxonomy" id="86663"/>
    <lineage>
        <taxon>Bacteria</taxon>
        <taxon>Bacillati</taxon>
        <taxon>Bacillota</taxon>
        <taxon>Bacilli</taxon>
        <taxon>Bacillales</taxon>
        <taxon>Bacillaceae</taxon>
        <taxon>Bacillus</taxon>
    </lineage>
</organism>
<dbReference type="RefSeq" id="WP_306019643.1">
    <property type="nucleotide sequence ID" value="NZ_CP129013.1"/>
</dbReference>